<protein>
    <recommendedName>
        <fullName evidence="4">peptidylprolyl isomerase</fullName>
        <ecNumber evidence="4">5.2.1.8</ecNumber>
    </recommendedName>
</protein>
<accession>A0ABP8GZ82</accession>
<evidence type="ECO:0000256" key="8">
    <source>
        <dbReference type="ARBA" id="ARBA00023235"/>
    </source>
</evidence>
<dbReference type="EC" id="5.2.1.8" evidence="4"/>
<comment type="subcellular location">
    <subcellularLocation>
        <location evidence="2">Cytoplasm</location>
    </subcellularLocation>
</comment>
<keyword evidence="7" id="KW-0143">Chaperone</keyword>
<dbReference type="Proteomes" id="UP001501671">
    <property type="component" value="Unassembled WGS sequence"/>
</dbReference>
<dbReference type="EMBL" id="BAABFO010000008">
    <property type="protein sequence ID" value="GAA4332016.1"/>
    <property type="molecule type" value="Genomic_DNA"/>
</dbReference>
<dbReference type="InterPro" id="IPR046357">
    <property type="entry name" value="PPIase_dom_sf"/>
</dbReference>
<proteinExistence type="inferred from homology"/>
<evidence type="ECO:0000256" key="5">
    <source>
        <dbReference type="ARBA" id="ARBA00022490"/>
    </source>
</evidence>
<keyword evidence="8 9" id="KW-0413">Isomerase</keyword>
<evidence type="ECO:0000256" key="6">
    <source>
        <dbReference type="ARBA" id="ARBA00023110"/>
    </source>
</evidence>
<evidence type="ECO:0000256" key="2">
    <source>
        <dbReference type="ARBA" id="ARBA00004496"/>
    </source>
</evidence>
<comment type="caution">
    <text evidence="9">The sequence shown here is derived from an EMBL/GenBank/DDBJ whole genome shotgun (WGS) entry which is preliminary data.</text>
</comment>
<dbReference type="PANTHER" id="PTHR47861:SF3">
    <property type="entry name" value="FKBP-TYPE PEPTIDYL-PROLYL CIS-TRANS ISOMERASE SLYD"/>
    <property type="match status" value="1"/>
</dbReference>
<dbReference type="PANTHER" id="PTHR47861">
    <property type="entry name" value="FKBP-TYPE PEPTIDYL-PROLYL CIS-TRANS ISOMERASE SLYD"/>
    <property type="match status" value="1"/>
</dbReference>
<reference evidence="10" key="1">
    <citation type="journal article" date="2019" name="Int. J. Syst. Evol. Microbiol.">
        <title>The Global Catalogue of Microorganisms (GCM) 10K type strain sequencing project: providing services to taxonomists for standard genome sequencing and annotation.</title>
        <authorList>
            <consortium name="The Broad Institute Genomics Platform"/>
            <consortium name="The Broad Institute Genome Sequencing Center for Infectious Disease"/>
            <person name="Wu L."/>
            <person name="Ma J."/>
        </authorList>
    </citation>
    <scope>NUCLEOTIDE SEQUENCE [LARGE SCALE GENOMIC DNA]</scope>
    <source>
        <strain evidence="10">JCM 17666</strain>
    </source>
</reference>
<evidence type="ECO:0000256" key="3">
    <source>
        <dbReference type="ARBA" id="ARBA00006577"/>
    </source>
</evidence>
<organism evidence="9 10">
    <name type="scientific">Pigmentiphaga soli</name>
    <dbReference type="NCBI Taxonomy" id="1007095"/>
    <lineage>
        <taxon>Bacteria</taxon>
        <taxon>Pseudomonadati</taxon>
        <taxon>Pseudomonadota</taxon>
        <taxon>Betaproteobacteria</taxon>
        <taxon>Burkholderiales</taxon>
        <taxon>Alcaligenaceae</taxon>
        <taxon>Pigmentiphaga</taxon>
    </lineage>
</organism>
<keyword evidence="6" id="KW-0697">Rotamase</keyword>
<dbReference type="SUPFAM" id="SSF54534">
    <property type="entry name" value="FKBP-like"/>
    <property type="match status" value="1"/>
</dbReference>
<gene>
    <name evidence="9" type="ORF">GCM10023144_21470</name>
</gene>
<keyword evidence="10" id="KW-1185">Reference proteome</keyword>
<dbReference type="Gene3D" id="3.10.50.40">
    <property type="match status" value="1"/>
</dbReference>
<evidence type="ECO:0000313" key="9">
    <source>
        <dbReference type="EMBL" id="GAA4332016.1"/>
    </source>
</evidence>
<evidence type="ECO:0000256" key="7">
    <source>
        <dbReference type="ARBA" id="ARBA00023186"/>
    </source>
</evidence>
<comment type="catalytic activity">
    <reaction evidence="1">
        <text>[protein]-peptidylproline (omega=180) = [protein]-peptidylproline (omega=0)</text>
        <dbReference type="Rhea" id="RHEA:16237"/>
        <dbReference type="Rhea" id="RHEA-COMP:10747"/>
        <dbReference type="Rhea" id="RHEA-COMP:10748"/>
        <dbReference type="ChEBI" id="CHEBI:83833"/>
        <dbReference type="ChEBI" id="CHEBI:83834"/>
        <dbReference type="EC" id="5.2.1.8"/>
    </reaction>
</comment>
<evidence type="ECO:0000256" key="1">
    <source>
        <dbReference type="ARBA" id="ARBA00000971"/>
    </source>
</evidence>
<sequence length="201" mass="22020">MTASTNPPGLTVGENTVVTVEFWISSTDGEALDDSGGPVSFLHRGHDSLLPRLDDGLEGQEPGFEQTFHLEPADAFGDYDTDLLRVEERSRFPEPLEVGMRFEGVPGQGDGDGPVVTVADDDDEPDENALIFVVTDLTEDKVVLDANHPFAGMALRVRIKLLAVRPADPEEIEQGYADEEDESDEVLDAMIEIRRQSDTLH</sequence>
<keyword evidence="5" id="KW-0963">Cytoplasm</keyword>
<name>A0ABP8GZ82_9BURK</name>
<comment type="similarity">
    <text evidence="3">Belongs to the FKBP-type PPIase family.</text>
</comment>
<evidence type="ECO:0000256" key="4">
    <source>
        <dbReference type="ARBA" id="ARBA00013194"/>
    </source>
</evidence>
<evidence type="ECO:0000313" key="10">
    <source>
        <dbReference type="Proteomes" id="UP001501671"/>
    </source>
</evidence>
<dbReference type="GO" id="GO:0016853">
    <property type="term" value="F:isomerase activity"/>
    <property type="evidence" value="ECO:0007669"/>
    <property type="project" value="UniProtKB-KW"/>
</dbReference>